<dbReference type="Pfam" id="PF00578">
    <property type="entry name" value="AhpC-TSA"/>
    <property type="match status" value="1"/>
</dbReference>
<keyword evidence="1" id="KW-0812">Transmembrane</keyword>
<dbReference type="SUPFAM" id="SSF52833">
    <property type="entry name" value="Thioredoxin-like"/>
    <property type="match status" value="1"/>
</dbReference>
<keyword evidence="4" id="KW-1185">Reference proteome</keyword>
<evidence type="ECO:0000259" key="2">
    <source>
        <dbReference type="PROSITE" id="PS51352"/>
    </source>
</evidence>
<evidence type="ECO:0000256" key="1">
    <source>
        <dbReference type="SAM" id="Phobius"/>
    </source>
</evidence>
<sequence>MTPTATATRRNHAPNPLDKDPRLVWIRVVGALVAVVIIGVTGYGLWTAMPESGDTDRLAPDFTLTTTTGETVTLSELRPSPVILYFNEGAGCGSCTMQMAEIEKHPGFAEAGIRVLPIVMNTAEQIQVDLDQFGVTTPFLLDDGTVSKAYDVLDKGMHPGLPGHGFVLIDGEGVQRWYGNYPSMWLAPDDLLAEVKKRLA</sequence>
<dbReference type="Proteomes" id="UP001501521">
    <property type="component" value="Unassembled WGS sequence"/>
</dbReference>
<keyword evidence="1" id="KW-0472">Membrane</keyword>
<accession>A0ABP9FAS7</accession>
<feature type="transmembrane region" description="Helical" evidence="1">
    <location>
        <begin position="24"/>
        <end position="46"/>
    </location>
</feature>
<dbReference type="InterPro" id="IPR000866">
    <property type="entry name" value="AhpC/TSA"/>
</dbReference>
<feature type="domain" description="Thioredoxin" evidence="2">
    <location>
        <begin position="53"/>
        <end position="200"/>
    </location>
</feature>
<evidence type="ECO:0000313" key="3">
    <source>
        <dbReference type="EMBL" id="GAA4896742.1"/>
    </source>
</evidence>
<proteinExistence type="predicted"/>
<reference evidence="4" key="1">
    <citation type="journal article" date="2019" name="Int. J. Syst. Evol. Microbiol.">
        <title>The Global Catalogue of Microorganisms (GCM) 10K type strain sequencing project: providing services to taxonomists for standard genome sequencing and annotation.</title>
        <authorList>
            <consortium name="The Broad Institute Genomics Platform"/>
            <consortium name="The Broad Institute Genome Sequencing Center for Infectious Disease"/>
            <person name="Wu L."/>
            <person name="Ma J."/>
        </authorList>
    </citation>
    <scope>NUCLEOTIDE SEQUENCE [LARGE SCALE GENOMIC DNA]</scope>
    <source>
        <strain evidence="4">JCM 19125</strain>
    </source>
</reference>
<comment type="caution">
    <text evidence="3">The sequence shown here is derived from an EMBL/GenBank/DDBJ whole genome shotgun (WGS) entry which is preliminary data.</text>
</comment>
<organism evidence="3 4">
    <name type="scientific">Tessaracoccus lubricantis</name>
    <dbReference type="NCBI Taxonomy" id="545543"/>
    <lineage>
        <taxon>Bacteria</taxon>
        <taxon>Bacillati</taxon>
        <taxon>Actinomycetota</taxon>
        <taxon>Actinomycetes</taxon>
        <taxon>Propionibacteriales</taxon>
        <taxon>Propionibacteriaceae</taxon>
        <taxon>Tessaracoccus</taxon>
    </lineage>
</organism>
<protein>
    <recommendedName>
        <fullName evidence="2">Thioredoxin domain-containing protein</fullName>
    </recommendedName>
</protein>
<dbReference type="EMBL" id="BAABLV010000020">
    <property type="protein sequence ID" value="GAA4896742.1"/>
    <property type="molecule type" value="Genomic_DNA"/>
</dbReference>
<dbReference type="Gene3D" id="3.40.30.10">
    <property type="entry name" value="Glutaredoxin"/>
    <property type="match status" value="1"/>
</dbReference>
<keyword evidence="1" id="KW-1133">Transmembrane helix</keyword>
<name>A0ABP9FAS7_9ACTN</name>
<gene>
    <name evidence="3" type="ORF">GCM10025789_13230</name>
</gene>
<evidence type="ECO:0000313" key="4">
    <source>
        <dbReference type="Proteomes" id="UP001501521"/>
    </source>
</evidence>
<dbReference type="InterPro" id="IPR013766">
    <property type="entry name" value="Thioredoxin_domain"/>
</dbReference>
<dbReference type="RefSeq" id="WP_345580792.1">
    <property type="nucleotide sequence ID" value="NZ_BAABLV010000020.1"/>
</dbReference>
<dbReference type="PROSITE" id="PS51352">
    <property type="entry name" value="THIOREDOXIN_2"/>
    <property type="match status" value="1"/>
</dbReference>
<dbReference type="InterPro" id="IPR036249">
    <property type="entry name" value="Thioredoxin-like_sf"/>
</dbReference>